<dbReference type="InterPro" id="IPR013324">
    <property type="entry name" value="RNA_pol_sigma_r3/r4-like"/>
</dbReference>
<dbReference type="Proteomes" id="UP001549167">
    <property type="component" value="Unassembled WGS sequence"/>
</dbReference>
<sequence length="38" mass="4120">MSETAVALGWSENKVSTTYHRAIKALKREGGVGLESEL</sequence>
<reference evidence="1 2" key="1">
    <citation type="submission" date="2024-06" db="EMBL/GenBank/DDBJ databases">
        <title>Genomic Encyclopedia of Type Strains, Phase IV (KMG-IV): sequencing the most valuable type-strain genomes for metagenomic binning, comparative biology and taxonomic classification.</title>
        <authorList>
            <person name="Goeker M."/>
        </authorList>
    </citation>
    <scope>NUCLEOTIDE SEQUENCE [LARGE SCALE GENOMIC DNA]</scope>
    <source>
        <strain evidence="1 2">DSM 23520</strain>
    </source>
</reference>
<name>A0ABV2KWE3_9BACI</name>
<keyword evidence="1" id="KW-0240">DNA-directed RNA polymerase</keyword>
<dbReference type="InterPro" id="IPR036388">
    <property type="entry name" value="WH-like_DNA-bd_sf"/>
</dbReference>
<dbReference type="RefSeq" id="WP_354220740.1">
    <property type="nucleotide sequence ID" value="NZ_JBEPMX010000010.1"/>
</dbReference>
<dbReference type="EMBL" id="JBEPMX010000010">
    <property type="protein sequence ID" value="MET3683899.1"/>
    <property type="molecule type" value="Genomic_DNA"/>
</dbReference>
<evidence type="ECO:0000313" key="1">
    <source>
        <dbReference type="EMBL" id="MET3683899.1"/>
    </source>
</evidence>
<protein>
    <submittedName>
        <fullName evidence="1">DNA-directed RNA polymerase specialized sigma24 family protein</fullName>
    </submittedName>
</protein>
<keyword evidence="1" id="KW-0804">Transcription</keyword>
<evidence type="ECO:0000313" key="2">
    <source>
        <dbReference type="Proteomes" id="UP001549167"/>
    </source>
</evidence>
<comment type="caution">
    <text evidence="1">The sequence shown here is derived from an EMBL/GenBank/DDBJ whole genome shotgun (WGS) entry which is preliminary data.</text>
</comment>
<gene>
    <name evidence="1" type="ORF">ABID56_002015</name>
</gene>
<dbReference type="SUPFAM" id="SSF88659">
    <property type="entry name" value="Sigma3 and sigma4 domains of RNA polymerase sigma factors"/>
    <property type="match status" value="1"/>
</dbReference>
<accession>A0ABV2KWE3</accession>
<dbReference type="Gene3D" id="1.10.10.10">
    <property type="entry name" value="Winged helix-like DNA-binding domain superfamily/Winged helix DNA-binding domain"/>
    <property type="match status" value="1"/>
</dbReference>
<proteinExistence type="predicted"/>
<dbReference type="GO" id="GO:0000428">
    <property type="term" value="C:DNA-directed RNA polymerase complex"/>
    <property type="evidence" value="ECO:0007669"/>
    <property type="project" value="UniProtKB-KW"/>
</dbReference>
<organism evidence="1 2">
    <name type="scientific">Alkalibacillus flavidus</name>
    <dbReference type="NCBI Taxonomy" id="546021"/>
    <lineage>
        <taxon>Bacteria</taxon>
        <taxon>Bacillati</taxon>
        <taxon>Bacillota</taxon>
        <taxon>Bacilli</taxon>
        <taxon>Bacillales</taxon>
        <taxon>Bacillaceae</taxon>
        <taxon>Alkalibacillus</taxon>
    </lineage>
</organism>
<keyword evidence="2" id="KW-1185">Reference proteome</keyword>